<evidence type="ECO:0008006" key="3">
    <source>
        <dbReference type="Google" id="ProtNLM"/>
    </source>
</evidence>
<keyword evidence="2" id="KW-1185">Reference proteome</keyword>
<reference evidence="2" key="1">
    <citation type="submission" date="2017-03" db="EMBL/GenBank/DDBJ databases">
        <authorList>
            <person name="Rodrigo-Torres L."/>
            <person name="Arahal R.D."/>
            <person name="Lucena T."/>
        </authorList>
    </citation>
    <scope>NUCLEOTIDE SEQUENCE [LARGE SCALE GENOMIC DNA]</scope>
    <source>
        <strain evidence="2">CECT 8411</strain>
    </source>
</reference>
<protein>
    <recommendedName>
        <fullName evidence="3">Glycosyltransferase subfamily 4-like N-terminal domain-containing protein</fullName>
    </recommendedName>
</protein>
<evidence type="ECO:0000313" key="2">
    <source>
        <dbReference type="Proteomes" id="UP000193778"/>
    </source>
</evidence>
<organism evidence="1 2">
    <name type="scientific">Ruegeria meonggei</name>
    <dbReference type="NCBI Taxonomy" id="1446476"/>
    <lineage>
        <taxon>Bacteria</taxon>
        <taxon>Pseudomonadati</taxon>
        <taxon>Pseudomonadota</taxon>
        <taxon>Alphaproteobacteria</taxon>
        <taxon>Rhodobacterales</taxon>
        <taxon>Roseobacteraceae</taxon>
        <taxon>Ruegeria</taxon>
    </lineage>
</organism>
<dbReference type="Proteomes" id="UP000193778">
    <property type="component" value="Unassembled WGS sequence"/>
</dbReference>
<sequence length="87" mass="9893">MKVAIVHYWLVGMRGGEKVLEAFLDIYPDAVIVTHVYDPGSVSDKIRQHEVRQTFIGRLPGAKSHYKKYLPLMPMVELAGFHRVVVS</sequence>
<accession>A0A1X6ZU34</accession>
<dbReference type="AlphaFoldDB" id="A0A1X6ZU34"/>
<dbReference type="RefSeq" id="WP_200818586.1">
    <property type="nucleotide sequence ID" value="NZ_FWFP01000009.1"/>
</dbReference>
<name>A0A1X6ZU34_9RHOB</name>
<evidence type="ECO:0000313" key="1">
    <source>
        <dbReference type="EMBL" id="SLN61513.1"/>
    </source>
</evidence>
<proteinExistence type="predicted"/>
<gene>
    <name evidence="1" type="ORF">RUM8411_02999</name>
</gene>
<dbReference type="EMBL" id="FWFP01000009">
    <property type="protein sequence ID" value="SLN61513.1"/>
    <property type="molecule type" value="Genomic_DNA"/>
</dbReference>